<keyword evidence="2" id="KW-1185">Reference proteome</keyword>
<reference evidence="1 2" key="1">
    <citation type="submission" date="2021-06" db="EMBL/GenBank/DDBJ databases">
        <title>Caerostris extrusa draft genome.</title>
        <authorList>
            <person name="Kono N."/>
            <person name="Arakawa K."/>
        </authorList>
    </citation>
    <scope>NUCLEOTIDE SEQUENCE [LARGE SCALE GENOMIC DNA]</scope>
</reference>
<accession>A0AAV4UDD7</accession>
<gene>
    <name evidence="1" type="ORF">CEXT_212931</name>
</gene>
<comment type="caution">
    <text evidence="1">The sequence shown here is derived from an EMBL/GenBank/DDBJ whole genome shotgun (WGS) entry which is preliminary data.</text>
</comment>
<organism evidence="1 2">
    <name type="scientific">Caerostris extrusa</name>
    <name type="common">Bark spider</name>
    <name type="synonym">Caerostris bankana</name>
    <dbReference type="NCBI Taxonomy" id="172846"/>
    <lineage>
        <taxon>Eukaryota</taxon>
        <taxon>Metazoa</taxon>
        <taxon>Ecdysozoa</taxon>
        <taxon>Arthropoda</taxon>
        <taxon>Chelicerata</taxon>
        <taxon>Arachnida</taxon>
        <taxon>Araneae</taxon>
        <taxon>Araneomorphae</taxon>
        <taxon>Entelegynae</taxon>
        <taxon>Araneoidea</taxon>
        <taxon>Araneidae</taxon>
        <taxon>Caerostris</taxon>
    </lineage>
</organism>
<proteinExistence type="predicted"/>
<evidence type="ECO:0000313" key="1">
    <source>
        <dbReference type="EMBL" id="GIY55787.1"/>
    </source>
</evidence>
<name>A0AAV4UDD7_CAEEX</name>
<dbReference type="EMBL" id="BPLR01012673">
    <property type="protein sequence ID" value="GIY55787.1"/>
    <property type="molecule type" value="Genomic_DNA"/>
</dbReference>
<dbReference type="Proteomes" id="UP001054945">
    <property type="component" value="Unassembled WGS sequence"/>
</dbReference>
<dbReference type="AlphaFoldDB" id="A0AAV4UDD7"/>
<sequence length="97" mass="11448">MYILDFKQFHWNKLHGERSGNQNGHTMFPRRDIHLNIFTETLPVSFTDLLGTFGLRKICSIAAYYNPFTVIFYYVPQRKKGPIPQTLYTPLHSSTFY</sequence>
<protein>
    <submittedName>
        <fullName evidence="1">Uncharacterized protein</fullName>
    </submittedName>
</protein>
<evidence type="ECO:0000313" key="2">
    <source>
        <dbReference type="Proteomes" id="UP001054945"/>
    </source>
</evidence>